<accession>A0AAU7Q935</accession>
<gene>
    <name evidence="1" type="ORF">ABK905_24895</name>
</gene>
<dbReference type="AlphaFoldDB" id="A0AAU7Q935"/>
<sequence length="93" mass="10481">MEVDFFLIEKDGKTSIHRDEFSLGRLLVIPRVTLQNMVQSKRRKSVQLAKSYDTVVHISADGQRYAVAFSGEMLSALETDALISKSVPRPLPF</sequence>
<protein>
    <recommendedName>
        <fullName evidence="2">DUF370 domain-containing protein</fullName>
    </recommendedName>
</protein>
<dbReference type="EMBL" id="CP157947">
    <property type="protein sequence ID" value="XBS69559.1"/>
    <property type="molecule type" value="Genomic_DNA"/>
</dbReference>
<evidence type="ECO:0000313" key="1">
    <source>
        <dbReference type="EMBL" id="XBS69559.1"/>
    </source>
</evidence>
<reference evidence="1" key="1">
    <citation type="submission" date="2024-06" db="EMBL/GenBank/DDBJ databases">
        <authorList>
            <person name="Coelho C."/>
            <person name="Bento M."/>
            <person name="Garcia E."/>
            <person name="Camelo A."/>
            <person name="Brandao I."/>
            <person name="Espirito Santo C."/>
            <person name="Trovao J."/>
            <person name="Verissimo A."/>
            <person name="Costa J."/>
            <person name="Tiago I."/>
        </authorList>
    </citation>
    <scope>NUCLEOTIDE SEQUENCE</scope>
    <source>
        <strain evidence="1">KWT182</strain>
    </source>
</reference>
<evidence type="ECO:0008006" key="2">
    <source>
        <dbReference type="Google" id="ProtNLM"/>
    </source>
</evidence>
<organism evidence="1">
    <name type="scientific">Acerihabitans sp. KWT182</name>
    <dbReference type="NCBI Taxonomy" id="3157919"/>
    <lineage>
        <taxon>Bacteria</taxon>
        <taxon>Pseudomonadati</taxon>
        <taxon>Pseudomonadota</taxon>
        <taxon>Gammaproteobacteria</taxon>
        <taxon>Enterobacterales</taxon>
        <taxon>Pectobacteriaceae</taxon>
        <taxon>Acerihabitans</taxon>
    </lineage>
</organism>
<proteinExistence type="predicted"/>
<name>A0AAU7Q935_9GAMM</name>